<comment type="caution">
    <text evidence="1">The sequence shown here is derived from an EMBL/GenBank/DDBJ whole genome shotgun (WGS) entry which is preliminary data.</text>
</comment>
<accession>A0ACB7XIH2</accession>
<gene>
    <name evidence="1" type="ORF">Vadar_018935</name>
</gene>
<reference evidence="1 2" key="1">
    <citation type="journal article" date="2021" name="Hortic Res">
        <title>High-quality reference genome and annotation aids understanding of berry development for evergreen blueberry (Vaccinium darrowii).</title>
        <authorList>
            <person name="Yu J."/>
            <person name="Hulse-Kemp A.M."/>
            <person name="Babiker E."/>
            <person name="Staton M."/>
        </authorList>
    </citation>
    <scope>NUCLEOTIDE SEQUENCE [LARGE SCALE GENOMIC DNA]</scope>
    <source>
        <strain evidence="2">cv. NJ 8807/NJ 8810</strain>
        <tissue evidence="1">Young leaf</tissue>
    </source>
</reference>
<name>A0ACB7XIH2_9ERIC</name>
<dbReference type="Proteomes" id="UP000828048">
    <property type="component" value="Chromosome 10"/>
</dbReference>
<organism evidence="1 2">
    <name type="scientific">Vaccinium darrowii</name>
    <dbReference type="NCBI Taxonomy" id="229202"/>
    <lineage>
        <taxon>Eukaryota</taxon>
        <taxon>Viridiplantae</taxon>
        <taxon>Streptophyta</taxon>
        <taxon>Embryophyta</taxon>
        <taxon>Tracheophyta</taxon>
        <taxon>Spermatophyta</taxon>
        <taxon>Magnoliopsida</taxon>
        <taxon>eudicotyledons</taxon>
        <taxon>Gunneridae</taxon>
        <taxon>Pentapetalae</taxon>
        <taxon>asterids</taxon>
        <taxon>Ericales</taxon>
        <taxon>Ericaceae</taxon>
        <taxon>Vaccinioideae</taxon>
        <taxon>Vaccinieae</taxon>
        <taxon>Vaccinium</taxon>
    </lineage>
</organism>
<proteinExistence type="predicted"/>
<evidence type="ECO:0000313" key="1">
    <source>
        <dbReference type="EMBL" id="KAH7840590.1"/>
    </source>
</evidence>
<evidence type="ECO:0000313" key="2">
    <source>
        <dbReference type="Proteomes" id="UP000828048"/>
    </source>
</evidence>
<dbReference type="EMBL" id="CM037160">
    <property type="protein sequence ID" value="KAH7840590.1"/>
    <property type="molecule type" value="Genomic_DNA"/>
</dbReference>
<sequence>MMMGEDLGIKAKEAAVQEVAKLLPLPELLQSIASIKADYITRQQSSYTGTERNSDLQGRLNEDLRSRQLICLPIELSSLNSASSAIFHHMNTIFSDPSLIPGWEV</sequence>
<keyword evidence="2" id="KW-1185">Reference proteome</keyword>
<protein>
    <submittedName>
        <fullName evidence="1">Uncharacterized protein</fullName>
    </submittedName>
</protein>